<dbReference type="Gene3D" id="3.10.280.10">
    <property type="entry name" value="Mitochondrial glycoprotein"/>
    <property type="match status" value="1"/>
</dbReference>
<dbReference type="PANTHER" id="PTHR10826">
    <property type="entry name" value="COMPLEMENT COMPONENT 1"/>
    <property type="match status" value="1"/>
</dbReference>
<comment type="caution">
    <text evidence="1">The sequence shown here is derived from an EMBL/GenBank/DDBJ whole genome shotgun (WGS) entry which is preliminary data.</text>
</comment>
<dbReference type="EMBL" id="JANBUM010000026">
    <property type="protein sequence ID" value="KAJ2787322.1"/>
    <property type="molecule type" value="Genomic_DNA"/>
</dbReference>
<sequence>MIRNVSRILTTTAPRTAAAFARTVPALASRTMAACPRASPARLSAVSAVSIRTLSTSTPLRGNGSVDSDLSHTLSEEIDYEAKQAAEEGEPEFIQAFTNKTGFKIKSQIGDNRVVMVKQFGSETITVSFDVSEILNVDDPIADISVYRENEEGDAVKEAERKAEDTPEDFPICFTATFAKPGAPVLHMELECEEGEIGVDHMKFLPDEESAIAGTTEKDWARRQVYCGPIYGQLSDDLKENIDEFLAERNVDTALTLFMQDFIEFKEQGEYLNWLKNFKKFIEA</sequence>
<accession>A0A9W8HQE6</accession>
<evidence type="ECO:0000313" key="2">
    <source>
        <dbReference type="Proteomes" id="UP001140172"/>
    </source>
</evidence>
<dbReference type="GO" id="GO:0042256">
    <property type="term" value="P:cytosolic ribosome assembly"/>
    <property type="evidence" value="ECO:0007669"/>
    <property type="project" value="TreeGrafter"/>
</dbReference>
<name>A0A9W8HQE6_9FUNG</name>
<dbReference type="PANTHER" id="PTHR10826:SF1">
    <property type="entry name" value="COMPLEMENT COMPONENT 1 Q SUBCOMPONENT-BINDING PROTEIN, MITOCHONDRIAL"/>
    <property type="match status" value="1"/>
</dbReference>
<reference evidence="1" key="1">
    <citation type="submission" date="2022-07" db="EMBL/GenBank/DDBJ databases">
        <title>Phylogenomic reconstructions and comparative analyses of Kickxellomycotina fungi.</title>
        <authorList>
            <person name="Reynolds N.K."/>
            <person name="Stajich J.E."/>
            <person name="Barry K."/>
            <person name="Grigoriev I.V."/>
            <person name="Crous P."/>
            <person name="Smith M.E."/>
        </authorList>
    </citation>
    <scope>NUCLEOTIDE SEQUENCE</scope>
    <source>
        <strain evidence="1">BCRC 34489</strain>
    </source>
</reference>
<dbReference type="GO" id="GO:0005759">
    <property type="term" value="C:mitochondrial matrix"/>
    <property type="evidence" value="ECO:0007669"/>
    <property type="project" value="InterPro"/>
</dbReference>
<gene>
    <name evidence="1" type="primary">MAM33</name>
    <name evidence="1" type="ORF">GGI15_000806</name>
</gene>
<dbReference type="OrthoDB" id="278212at2759"/>
<dbReference type="AlphaFoldDB" id="A0A9W8HQE6"/>
<organism evidence="1 2">
    <name type="scientific">Coemansia interrupta</name>
    <dbReference type="NCBI Taxonomy" id="1126814"/>
    <lineage>
        <taxon>Eukaryota</taxon>
        <taxon>Fungi</taxon>
        <taxon>Fungi incertae sedis</taxon>
        <taxon>Zoopagomycota</taxon>
        <taxon>Kickxellomycotina</taxon>
        <taxon>Kickxellomycetes</taxon>
        <taxon>Kickxellales</taxon>
        <taxon>Kickxellaceae</taxon>
        <taxon>Coemansia</taxon>
    </lineage>
</organism>
<evidence type="ECO:0000313" key="1">
    <source>
        <dbReference type="EMBL" id="KAJ2787322.1"/>
    </source>
</evidence>
<protein>
    <submittedName>
        <fullName evidence="1">Mitochondrial acidic protein mam33</fullName>
    </submittedName>
</protein>
<keyword evidence="2" id="KW-1185">Reference proteome</keyword>
<dbReference type="SUPFAM" id="SSF54529">
    <property type="entry name" value="Mitochondrial glycoprotein MAM33-like"/>
    <property type="match status" value="1"/>
</dbReference>
<dbReference type="InterPro" id="IPR036561">
    <property type="entry name" value="MAM33_sf"/>
</dbReference>
<dbReference type="Pfam" id="PF02330">
    <property type="entry name" value="MAM33"/>
    <property type="match status" value="1"/>
</dbReference>
<dbReference type="Proteomes" id="UP001140172">
    <property type="component" value="Unassembled WGS sequence"/>
</dbReference>
<dbReference type="InterPro" id="IPR003428">
    <property type="entry name" value="MAM33"/>
</dbReference>
<proteinExistence type="predicted"/>